<evidence type="ECO:0000313" key="3">
    <source>
        <dbReference type="EMBL" id="OJF71783.1"/>
    </source>
</evidence>
<dbReference type="InterPro" id="IPR036890">
    <property type="entry name" value="HATPase_C_sf"/>
</dbReference>
<evidence type="ECO:0000256" key="1">
    <source>
        <dbReference type="SAM" id="Phobius"/>
    </source>
</evidence>
<feature type="transmembrane region" description="Helical" evidence="1">
    <location>
        <begin position="116"/>
        <end position="138"/>
    </location>
</feature>
<keyword evidence="1" id="KW-0472">Membrane</keyword>
<accession>A0A1L8MM04</accession>
<dbReference type="EMBL" id="LZDD01000002">
    <property type="protein sequence ID" value="OJF71783.1"/>
    <property type="molecule type" value="Genomic_DNA"/>
</dbReference>
<dbReference type="RefSeq" id="WP_071794034.1">
    <property type="nucleotide sequence ID" value="NZ_LZDD01000002.1"/>
</dbReference>
<feature type="transmembrane region" description="Helical" evidence="1">
    <location>
        <begin position="6"/>
        <end position="25"/>
    </location>
</feature>
<protein>
    <recommendedName>
        <fullName evidence="2">Sensor histidine kinase NatK-like C-terminal domain-containing protein</fullName>
    </recommendedName>
</protein>
<dbReference type="PANTHER" id="PTHR40448">
    <property type="entry name" value="TWO-COMPONENT SENSOR HISTIDINE KINASE"/>
    <property type="match status" value="1"/>
</dbReference>
<feature type="transmembrane region" description="Helical" evidence="1">
    <location>
        <begin position="189"/>
        <end position="206"/>
    </location>
</feature>
<gene>
    <name evidence="3" type="ORF">A9Q68_07280</name>
</gene>
<dbReference type="AlphaFoldDB" id="A0A1L8MM04"/>
<evidence type="ECO:0000259" key="2">
    <source>
        <dbReference type="Pfam" id="PF14501"/>
    </source>
</evidence>
<name>A0A1L8MM04_9STRE</name>
<dbReference type="InterPro" id="IPR032834">
    <property type="entry name" value="NatK-like_C"/>
</dbReference>
<keyword evidence="1" id="KW-0812">Transmembrane</keyword>
<comment type="caution">
    <text evidence="3">The sequence shown here is derived from an EMBL/GenBank/DDBJ whole genome shotgun (WGS) entry which is preliminary data.</text>
</comment>
<dbReference type="SUPFAM" id="SSF55874">
    <property type="entry name" value="ATPase domain of HSP90 chaperone/DNA topoisomerase II/histidine kinase"/>
    <property type="match status" value="1"/>
</dbReference>
<dbReference type="GO" id="GO:0042802">
    <property type="term" value="F:identical protein binding"/>
    <property type="evidence" value="ECO:0007669"/>
    <property type="project" value="TreeGrafter"/>
</dbReference>
<feature type="transmembrane region" description="Helical" evidence="1">
    <location>
        <begin position="77"/>
        <end position="95"/>
    </location>
</feature>
<reference evidence="4" key="1">
    <citation type="submission" date="2016-06" db="EMBL/GenBank/DDBJ databases">
        <authorList>
            <person name="de Vries S.P.W."/>
            <person name="Hadjirin N.F."/>
            <person name="Lay E.M."/>
            <person name="Zadoks R.N."/>
            <person name="Peacock S.J."/>
            <person name="Parkhill J."/>
            <person name="Grant A.J."/>
            <person name="Mcdougall S."/>
            <person name="Holmes M.A."/>
        </authorList>
    </citation>
    <scope>NUCLEOTIDE SEQUENCE [LARGE SCALE GENOMIC DNA]</scope>
    <source>
        <strain evidence="4">NZ1587</strain>
    </source>
</reference>
<dbReference type="STRING" id="1856638.A9Q68_07280"/>
<dbReference type="Proteomes" id="UP000182015">
    <property type="component" value="Unassembled WGS sequence"/>
</dbReference>
<feature type="transmembrane region" description="Helical" evidence="1">
    <location>
        <begin position="158"/>
        <end position="177"/>
    </location>
</feature>
<keyword evidence="4" id="KW-1185">Reference proteome</keyword>
<dbReference type="Pfam" id="PF14501">
    <property type="entry name" value="HATPase_c_5"/>
    <property type="match status" value="1"/>
</dbReference>
<organism evidence="3 4">
    <name type="scientific">Streptococcus bovimastitidis</name>
    <dbReference type="NCBI Taxonomy" id="1856638"/>
    <lineage>
        <taxon>Bacteria</taxon>
        <taxon>Bacillati</taxon>
        <taxon>Bacillota</taxon>
        <taxon>Bacilli</taxon>
        <taxon>Lactobacillales</taxon>
        <taxon>Streptococcaceae</taxon>
        <taxon>Streptococcus</taxon>
    </lineage>
</organism>
<sequence length="448" mass="52510">MTDLLFYLLFYLVLFLDYYLLFILVSGRREKWQYVLIYALIGMSMNYFVDHLSFVLDPLYLFLFSYLTKRDLPLNKHLFYSFFVFTSVDLSVRLLEYIILPTLMQSSATVLREDGWNILLAYALIIPVHFFMKFLLHVDYESIREASDNTKANIFQNLNLGMILMFIFVQVSTFFQYNIASMSEVFNEYYRYLVISIYVLIFLVGVNRLNSLASHILEEQLLREQEHHFHNLANYNQYLEGLLKEINSFKEETSLSLNRLGQVVDHEDVDAISDEFDQLFKIGFNPFKNQRFNLDKLVNINIPTLKSFLAAKIFEAQKLGIETKIEIPDKIMALPMKLIDFIIIISIFCDNAIEASVESQAKEIKIAFFCHNDAIVFLIENSSKVERINISQIYKEGYSTKGRTRGIGLHNVMKLLQPYPFATLTTKSKDFRVSQRLEMVFNSQQTMF</sequence>
<dbReference type="Gene3D" id="3.30.565.10">
    <property type="entry name" value="Histidine kinase-like ATPase, C-terminal domain"/>
    <property type="match status" value="1"/>
</dbReference>
<dbReference type="OrthoDB" id="1656061at2"/>
<evidence type="ECO:0000313" key="4">
    <source>
        <dbReference type="Proteomes" id="UP000182015"/>
    </source>
</evidence>
<feature type="domain" description="Sensor histidine kinase NatK-like C-terminal" evidence="2">
    <location>
        <begin position="336"/>
        <end position="438"/>
    </location>
</feature>
<dbReference type="PANTHER" id="PTHR40448:SF1">
    <property type="entry name" value="TWO-COMPONENT SENSOR HISTIDINE KINASE"/>
    <property type="match status" value="1"/>
</dbReference>
<keyword evidence="1" id="KW-1133">Transmembrane helix</keyword>
<proteinExistence type="predicted"/>